<dbReference type="AlphaFoldDB" id="A0AAW2LEQ9"/>
<evidence type="ECO:0000313" key="1">
    <source>
        <dbReference type="EMBL" id="KAL0317536.1"/>
    </source>
</evidence>
<dbReference type="SUPFAM" id="SSF56672">
    <property type="entry name" value="DNA/RNA polymerases"/>
    <property type="match status" value="1"/>
</dbReference>
<dbReference type="CDD" id="cd09272">
    <property type="entry name" value="RNase_HI_RT_Ty1"/>
    <property type="match status" value="1"/>
</dbReference>
<reference evidence="1" key="2">
    <citation type="journal article" date="2024" name="Plant">
        <title>Genomic evolution and insights into agronomic trait innovations of Sesamum species.</title>
        <authorList>
            <person name="Miao H."/>
            <person name="Wang L."/>
            <person name="Qu L."/>
            <person name="Liu H."/>
            <person name="Sun Y."/>
            <person name="Le M."/>
            <person name="Wang Q."/>
            <person name="Wei S."/>
            <person name="Zheng Y."/>
            <person name="Lin W."/>
            <person name="Duan Y."/>
            <person name="Cao H."/>
            <person name="Xiong S."/>
            <person name="Wang X."/>
            <person name="Wei L."/>
            <person name="Li C."/>
            <person name="Ma Q."/>
            <person name="Ju M."/>
            <person name="Zhao R."/>
            <person name="Li G."/>
            <person name="Mu C."/>
            <person name="Tian Q."/>
            <person name="Mei H."/>
            <person name="Zhang T."/>
            <person name="Gao T."/>
            <person name="Zhang H."/>
        </authorList>
    </citation>
    <scope>NUCLEOTIDE SEQUENCE</scope>
    <source>
        <strain evidence="1">G01</strain>
    </source>
</reference>
<reference evidence="1" key="1">
    <citation type="submission" date="2020-06" db="EMBL/GenBank/DDBJ databases">
        <authorList>
            <person name="Li T."/>
            <person name="Hu X."/>
            <person name="Zhang T."/>
            <person name="Song X."/>
            <person name="Zhang H."/>
            <person name="Dai N."/>
            <person name="Sheng W."/>
            <person name="Hou X."/>
            <person name="Wei L."/>
        </authorList>
    </citation>
    <scope>NUCLEOTIDE SEQUENCE</scope>
    <source>
        <strain evidence="1">G01</strain>
        <tissue evidence="1">Leaf</tissue>
    </source>
</reference>
<sequence>MDLSENTDTTTLHVKGGMRYEKKKFNVDKRAQYCTHCDKTGHSKDTCFKLHGTPDWYKELVDKKRRDVGPTRGFTVETTTKKGTQIQLDTKEELLHELIRLMKHSMQPDQIQGNFAQINDFSVLTTTYLINRLPTLVLDWKSPFEDIQSKKAYKVYDLETHVLFTFRDLVFKEDIFPFQSASPSLDSTLVPLPFPVPDTNSDPSSSSSPDFISSPAFLSSGSQPPVPLPIVLPEPSDSLRRTYRVRSKPDPENYLQASTGKNWVDVMAQELKALDANKTWILTSLPPGKHTIGSRWVYKLKLKPDGSIDRCYMDPLDGFIGARPGQVCKLQKSLYGLKQASKQWNLKLPPSFWILVFNNLAMNITSPLNVQMLPDPGTYRCLVGRLLYLEFTRPDISFAVQQLSQFLQAPRISHWDAALQVLRYLKGTPSTGFSFSSTSAIHLNAYSDASWASCPDSHFLKGTPSIGYCVFLGSSLISWKTKKQVTVSRSSAEAGYRSLASTVC</sequence>
<proteinExistence type="predicted"/>
<dbReference type="EMBL" id="JACGWK010000014">
    <property type="protein sequence ID" value="KAL0317536.1"/>
    <property type="molecule type" value="Genomic_DNA"/>
</dbReference>
<accession>A0AAW2LEQ9</accession>
<organism evidence="1">
    <name type="scientific">Sesamum angustifolium</name>
    <dbReference type="NCBI Taxonomy" id="2727405"/>
    <lineage>
        <taxon>Eukaryota</taxon>
        <taxon>Viridiplantae</taxon>
        <taxon>Streptophyta</taxon>
        <taxon>Embryophyta</taxon>
        <taxon>Tracheophyta</taxon>
        <taxon>Spermatophyta</taxon>
        <taxon>Magnoliopsida</taxon>
        <taxon>eudicotyledons</taxon>
        <taxon>Gunneridae</taxon>
        <taxon>Pentapetalae</taxon>
        <taxon>asterids</taxon>
        <taxon>lamiids</taxon>
        <taxon>Lamiales</taxon>
        <taxon>Pedaliaceae</taxon>
        <taxon>Sesamum</taxon>
    </lineage>
</organism>
<gene>
    <name evidence="1" type="ORF">Sangu_2167900</name>
</gene>
<dbReference type="PANTHER" id="PTHR11439:SF470">
    <property type="entry name" value="CYSTEINE-RICH RLK (RECEPTOR-LIKE PROTEIN KINASE) 8"/>
    <property type="match status" value="1"/>
</dbReference>
<name>A0AAW2LEQ9_9LAMI</name>
<dbReference type="InterPro" id="IPR043502">
    <property type="entry name" value="DNA/RNA_pol_sf"/>
</dbReference>
<protein>
    <submittedName>
        <fullName evidence="1">Retrovirus-related Pol polyprotein from transposon RE2</fullName>
    </submittedName>
</protein>
<comment type="caution">
    <text evidence="1">The sequence shown here is derived from an EMBL/GenBank/DDBJ whole genome shotgun (WGS) entry which is preliminary data.</text>
</comment>
<dbReference type="PANTHER" id="PTHR11439">
    <property type="entry name" value="GAG-POL-RELATED RETROTRANSPOSON"/>
    <property type="match status" value="1"/>
</dbReference>